<dbReference type="EMBL" id="PFBU01000047">
    <property type="protein sequence ID" value="PIR78305.1"/>
    <property type="molecule type" value="Genomic_DNA"/>
</dbReference>
<reference evidence="2" key="1">
    <citation type="submission" date="2017-09" db="EMBL/GenBank/DDBJ databases">
        <title>Depth-based differentiation of microbial function through sediment-hosted aquifers and enrichment of novel symbionts in the deep terrestrial subsurface.</title>
        <authorList>
            <person name="Probst A.J."/>
            <person name="Ladd B."/>
            <person name="Jarett J.K."/>
            <person name="Geller-Mcgrath D.E."/>
            <person name="Sieber C.M.K."/>
            <person name="Emerson J.B."/>
            <person name="Anantharaman K."/>
            <person name="Thomas B.C."/>
            <person name="Malmstrom R."/>
            <person name="Stieglmeier M."/>
            <person name="Klingl A."/>
            <person name="Woyke T."/>
            <person name="Ryan C.M."/>
            <person name="Banfield J.F."/>
        </authorList>
    </citation>
    <scope>NUCLEOTIDE SEQUENCE [LARGE SCALE GENOMIC DNA]</scope>
</reference>
<proteinExistence type="predicted"/>
<dbReference type="AlphaFoldDB" id="A0A2H0TYJ9"/>
<protein>
    <submittedName>
        <fullName evidence="1">Uncharacterized protein</fullName>
    </submittedName>
</protein>
<gene>
    <name evidence="1" type="ORF">COU28_02320</name>
</gene>
<name>A0A2H0TYJ9_9BACT</name>
<sequence length="109" mass="12964">MSATTIILVVFVSFIFHQMTETKKARREILHILWDSGDWIKPEELVQKCTSMRVQHYNLSGLLQPLIKKELVEIREFDLIEIGHYGETKIRKEIRIRFHQKASNEKKQT</sequence>
<evidence type="ECO:0000313" key="1">
    <source>
        <dbReference type="EMBL" id="PIR78305.1"/>
    </source>
</evidence>
<dbReference type="Proteomes" id="UP000230852">
    <property type="component" value="Unassembled WGS sequence"/>
</dbReference>
<organism evidence="1 2">
    <name type="scientific">Candidatus Magasanikbacteria bacterium CG10_big_fil_rev_8_21_14_0_10_36_16</name>
    <dbReference type="NCBI Taxonomy" id="1974645"/>
    <lineage>
        <taxon>Bacteria</taxon>
        <taxon>Candidatus Magasanikiibacteriota</taxon>
    </lineage>
</organism>
<accession>A0A2H0TYJ9</accession>
<evidence type="ECO:0000313" key="2">
    <source>
        <dbReference type="Proteomes" id="UP000230852"/>
    </source>
</evidence>
<comment type="caution">
    <text evidence="1">The sequence shown here is derived from an EMBL/GenBank/DDBJ whole genome shotgun (WGS) entry which is preliminary data.</text>
</comment>